<dbReference type="Pfam" id="PF12831">
    <property type="entry name" value="FAD_oxidored"/>
    <property type="match status" value="1"/>
</dbReference>
<protein>
    <submittedName>
        <fullName evidence="1">Fad dependent oxidoreductase</fullName>
    </submittedName>
</protein>
<dbReference type="KEGG" id="pta:HPL003_09515"/>
<accession>G7W1W5</accession>
<dbReference type="InterPro" id="IPR005288">
    <property type="entry name" value="NadB"/>
</dbReference>
<dbReference type="Gene3D" id="3.40.50.720">
    <property type="entry name" value="NAD(P)-binding Rossmann-like Domain"/>
    <property type="match status" value="1"/>
</dbReference>
<gene>
    <name evidence="1" type="ordered locus">HPL003_09515</name>
</gene>
<evidence type="ECO:0000313" key="1">
    <source>
        <dbReference type="EMBL" id="AET58664.1"/>
    </source>
</evidence>
<organism evidence="1 2">
    <name type="scientific">Paenibacillus terrae (strain HPL-003)</name>
    <dbReference type="NCBI Taxonomy" id="985665"/>
    <lineage>
        <taxon>Bacteria</taxon>
        <taxon>Bacillati</taxon>
        <taxon>Bacillota</taxon>
        <taxon>Bacilli</taxon>
        <taxon>Bacillales</taxon>
        <taxon>Paenibacillaceae</taxon>
        <taxon>Paenibacillus</taxon>
    </lineage>
</organism>
<dbReference type="SUPFAM" id="SSF51905">
    <property type="entry name" value="FAD/NAD(P)-binding domain"/>
    <property type="match status" value="1"/>
</dbReference>
<evidence type="ECO:0000313" key="2">
    <source>
        <dbReference type="Proteomes" id="UP000005876"/>
    </source>
</evidence>
<dbReference type="GO" id="GO:0009435">
    <property type="term" value="P:NAD+ biosynthetic process"/>
    <property type="evidence" value="ECO:0007669"/>
    <property type="project" value="InterPro"/>
</dbReference>
<dbReference type="eggNOG" id="COG1249">
    <property type="taxonomic scope" value="Bacteria"/>
</dbReference>
<dbReference type="Proteomes" id="UP000005876">
    <property type="component" value="Chromosome"/>
</dbReference>
<reference key="2">
    <citation type="submission" date="2011-11" db="EMBL/GenBank/DDBJ databases">
        <authorList>
            <person name="Shin S.H."/>
            <person name="Kim S."/>
            <person name="Kim J.Y."/>
        </authorList>
    </citation>
    <scope>NUCLEOTIDE SEQUENCE</scope>
    <source>
        <strain>HPL-003</strain>
    </source>
</reference>
<name>G7W1W5_PAETH</name>
<dbReference type="InterPro" id="IPR036188">
    <property type="entry name" value="FAD/NAD-bd_sf"/>
</dbReference>
<dbReference type="GO" id="GO:0008734">
    <property type="term" value="F:L-aspartate oxidase activity"/>
    <property type="evidence" value="ECO:0007669"/>
    <property type="project" value="InterPro"/>
</dbReference>
<reference evidence="2" key="1">
    <citation type="submission" date="2011-11" db="EMBL/GenBank/DDBJ databases">
        <title>Complete sequence of Paenibacillus terrae HPL-003.</title>
        <authorList>
            <person name="Shin S.H."/>
            <person name="Kim S."/>
            <person name="Kim J.Y."/>
        </authorList>
    </citation>
    <scope>NUCLEOTIDE SEQUENCE [LARGE SCALE GENOMIC DNA]</scope>
    <source>
        <strain evidence="2">HPL-003</strain>
    </source>
</reference>
<proteinExistence type="predicted"/>
<dbReference type="HOGENOM" id="CLU_029779_1_0_9"/>
<dbReference type="PANTHER" id="PTHR42716">
    <property type="entry name" value="L-ASPARTATE OXIDASE"/>
    <property type="match status" value="1"/>
</dbReference>
<dbReference type="AlphaFoldDB" id="G7W1W5"/>
<reference evidence="1 2" key="3">
    <citation type="journal article" date="2012" name="J. Bacteriol.">
        <title>Genome Sequence of Paenibacillus terrae HPL-003, a Xylanase-Producing Bacterium Isolated from Soil Found in Forest Residue.</title>
        <authorList>
            <person name="Shin S.H."/>
            <person name="Kim S."/>
            <person name="Kim J.Y."/>
            <person name="Song H.Y."/>
            <person name="Cho S.J."/>
            <person name="Kim D.R."/>
            <person name="Lee K.I."/>
            <person name="Lim H.K."/>
            <person name="Park N.J."/>
            <person name="Hwang I.T."/>
            <person name="Yang K.S."/>
        </authorList>
    </citation>
    <scope>NUCLEOTIDE SEQUENCE [LARGE SCALE GENOMIC DNA]</scope>
    <source>
        <strain evidence="1 2">HPL-003</strain>
    </source>
</reference>
<sequence>MKGEQTMTQNRIDTDIVVIGGGLGGTSAALAAAKAGMRVIVTEETDWLGGQLTSQAVPPDEHRWIEQFGCTATYREFRNRVRDYYRQNYPLTEEAQNDPILNPGNGWVSRLAHEPRVALRVLEDMLAPYLNTGRVRVYYHTVPIAAQTDADCISSITVRTLDSLDDRCGVIVLHGTFYLDATECGDLLPMAGVEHTSGAESRDDTGEPHALECADPMDMQSITHVAAVDYIPQGSFIIERPQQYDFWRNYIPSFSRFPILSWFATDADDTSKLKQFTLFPNDQGIVSLWDYRRIVDPSIWSKPLNDGEVTLLNWAQNDYYLGPLIGVTAQEQERHREGACELTRSLIYWLQTEAPRLDGGFGYPGIRPRGDFLGTSDGLAKTAYIRESRRIRAKYTISEFDVSRELRGTDGPKRYADSVGVGSYHLDLHPTTVSQRTFYIPNYPYEIPLGSLIPVRVRNLLPACKNIGMTQIANGCYRLHPTEWNIGESAGSLAAYCVSNGVFPIEVSESAEHLGRFQSRLLRQGVELHWPVEVFEPEGVTS</sequence>
<dbReference type="PANTHER" id="PTHR42716:SF1">
    <property type="entry name" value="SLL0471 PROTEIN"/>
    <property type="match status" value="1"/>
</dbReference>
<dbReference type="STRING" id="985665.HPL003_09515"/>
<dbReference type="EMBL" id="CP003107">
    <property type="protein sequence ID" value="AET58664.1"/>
    <property type="molecule type" value="Genomic_DNA"/>
</dbReference>